<dbReference type="Proteomes" id="UP000650833">
    <property type="component" value="Unassembled WGS sequence"/>
</dbReference>
<proteinExistence type="predicted"/>
<evidence type="ECO:0000313" key="2">
    <source>
        <dbReference type="Proteomes" id="UP000650833"/>
    </source>
</evidence>
<dbReference type="AlphaFoldDB" id="A0A8H7V2T3"/>
<evidence type="ECO:0000313" key="1">
    <source>
        <dbReference type="EMBL" id="KAG2208056.1"/>
    </source>
</evidence>
<sequence length="133" mass="16395">SKFERFDDKKASVQVTDINVYNTQFKVAVLLMKTWYFTEKNNIKIEPHYMLWYNDDFEFPTKINRINYIFFDKFRNDKNYNEMINLQEKYRSMSFDNNDIEMEIDSESEDEITLKHKKVENLLYLLNIWIDNN</sequence>
<protein>
    <submittedName>
        <fullName evidence="1">Uncharacterized protein</fullName>
    </submittedName>
</protein>
<accession>A0A8H7V2T3</accession>
<reference evidence="1" key="1">
    <citation type="submission" date="2020-12" db="EMBL/GenBank/DDBJ databases">
        <title>Metabolic potential, ecology and presence of endohyphal bacteria is reflected in genomic diversity of Mucoromycotina.</title>
        <authorList>
            <person name="Muszewska A."/>
            <person name="Okrasinska A."/>
            <person name="Steczkiewicz K."/>
            <person name="Drgas O."/>
            <person name="Orlowska M."/>
            <person name="Perlinska-Lenart U."/>
            <person name="Aleksandrzak-Piekarczyk T."/>
            <person name="Szatraj K."/>
            <person name="Zielenkiewicz U."/>
            <person name="Pilsyk S."/>
            <person name="Malc E."/>
            <person name="Mieczkowski P."/>
            <person name="Kruszewska J.S."/>
            <person name="Biernat P."/>
            <person name="Pawlowska J."/>
        </authorList>
    </citation>
    <scope>NUCLEOTIDE SEQUENCE</scope>
    <source>
        <strain evidence="1">CBS 226.32</strain>
    </source>
</reference>
<keyword evidence="2" id="KW-1185">Reference proteome</keyword>
<name>A0A8H7V2T3_9FUNG</name>
<comment type="caution">
    <text evidence="1">The sequence shown here is derived from an EMBL/GenBank/DDBJ whole genome shotgun (WGS) entry which is preliminary data.</text>
</comment>
<dbReference type="EMBL" id="JAEPRC010000117">
    <property type="protein sequence ID" value="KAG2208056.1"/>
    <property type="molecule type" value="Genomic_DNA"/>
</dbReference>
<gene>
    <name evidence="1" type="ORF">INT46_010150</name>
</gene>
<feature type="non-terminal residue" evidence="1">
    <location>
        <position position="1"/>
    </location>
</feature>
<organism evidence="1 2">
    <name type="scientific">Mucor plumbeus</name>
    <dbReference type="NCBI Taxonomy" id="97098"/>
    <lineage>
        <taxon>Eukaryota</taxon>
        <taxon>Fungi</taxon>
        <taxon>Fungi incertae sedis</taxon>
        <taxon>Mucoromycota</taxon>
        <taxon>Mucoromycotina</taxon>
        <taxon>Mucoromycetes</taxon>
        <taxon>Mucorales</taxon>
        <taxon>Mucorineae</taxon>
        <taxon>Mucoraceae</taxon>
        <taxon>Mucor</taxon>
    </lineage>
</organism>